<dbReference type="Proteomes" id="UP000039021">
    <property type="component" value="Unassembled WGS sequence"/>
</dbReference>
<accession>A0A916LBG0</accession>
<proteinExistence type="predicted"/>
<protein>
    <submittedName>
        <fullName evidence="1">Uncharacterized protein</fullName>
    </submittedName>
</protein>
<organism evidence="1 2">
    <name type="scientific">Mycobacterium tuberculosis</name>
    <dbReference type="NCBI Taxonomy" id="1773"/>
    <lineage>
        <taxon>Bacteria</taxon>
        <taxon>Bacillati</taxon>
        <taxon>Actinomycetota</taxon>
        <taxon>Actinomycetes</taxon>
        <taxon>Mycobacteriales</taxon>
        <taxon>Mycobacteriaceae</taxon>
        <taxon>Mycobacterium</taxon>
        <taxon>Mycobacterium tuberculosis complex</taxon>
    </lineage>
</organism>
<gene>
    <name evidence="1" type="ORF">ERS007739_02086</name>
</gene>
<sequence>MLAERVNGCGHGGLGVIQRRRRHQELGQVGLELGVGGAVLGLTEPAEQHRAVVDGDLGTTQVPVGDLLVVQGP</sequence>
<reference evidence="2" key="1">
    <citation type="submission" date="2015-03" db="EMBL/GenBank/DDBJ databases">
        <authorList>
            <consortium name="Pathogen Informatics"/>
        </authorList>
    </citation>
    <scope>NUCLEOTIDE SEQUENCE [LARGE SCALE GENOMIC DNA]</scope>
    <source>
        <strain evidence="2">N09902308</strain>
    </source>
</reference>
<name>A0A916LBG0_MYCTX</name>
<dbReference type="EMBL" id="CSBK01000904">
    <property type="protein sequence ID" value="COY07387.1"/>
    <property type="molecule type" value="Genomic_DNA"/>
</dbReference>
<evidence type="ECO:0000313" key="2">
    <source>
        <dbReference type="Proteomes" id="UP000039021"/>
    </source>
</evidence>
<dbReference type="AlphaFoldDB" id="A0A916LBG0"/>
<evidence type="ECO:0000313" key="1">
    <source>
        <dbReference type="EMBL" id="COY07387.1"/>
    </source>
</evidence>
<comment type="caution">
    <text evidence="1">The sequence shown here is derived from an EMBL/GenBank/DDBJ whole genome shotgun (WGS) entry which is preliminary data.</text>
</comment>